<dbReference type="InterPro" id="IPR012902">
    <property type="entry name" value="N_methyl_site"/>
</dbReference>
<keyword evidence="3" id="KW-1185">Reference proteome</keyword>
<dbReference type="PROSITE" id="PS00409">
    <property type="entry name" value="PROKAR_NTER_METHYL"/>
    <property type="match status" value="1"/>
</dbReference>
<gene>
    <name evidence="2" type="ORF">NFI95_12860</name>
</gene>
<feature type="transmembrane region" description="Helical" evidence="1">
    <location>
        <begin position="26"/>
        <end position="48"/>
    </location>
</feature>
<dbReference type="EMBL" id="JAMSKV010000011">
    <property type="protein sequence ID" value="MCQ8279333.1"/>
    <property type="molecule type" value="Genomic_DNA"/>
</dbReference>
<evidence type="ECO:0000256" key="1">
    <source>
        <dbReference type="SAM" id="Phobius"/>
    </source>
</evidence>
<sequence>MFPRASRTPPSAAHPSAQAGFTLLEVLVAFVIAALALGALFGGALGGLRAEHTADRMQEALSRARSHLATVGHGVALRPATEEGEDGSGFRWRIAITPAETSAAQTGAASATRLALYHVVVTEFWPQEGGERSIVLRTERLGTAAGGGP</sequence>
<keyword evidence="1" id="KW-0472">Membrane</keyword>
<dbReference type="Pfam" id="PF07963">
    <property type="entry name" value="N_methyl"/>
    <property type="match status" value="1"/>
</dbReference>
<dbReference type="Proteomes" id="UP001524587">
    <property type="component" value="Unassembled WGS sequence"/>
</dbReference>
<dbReference type="NCBIfam" id="TIGR02532">
    <property type="entry name" value="IV_pilin_GFxxxE"/>
    <property type="match status" value="1"/>
</dbReference>
<keyword evidence="1" id="KW-0812">Transmembrane</keyword>
<name>A0ABT1WBY8_9PROT</name>
<protein>
    <submittedName>
        <fullName evidence="2">Prepilin-type N-terminal cleavage/methylation domain-containing protein</fullName>
    </submittedName>
</protein>
<organism evidence="2 3">
    <name type="scientific">Endosaccharibacter trunci</name>
    <dbReference type="NCBI Taxonomy" id="2812733"/>
    <lineage>
        <taxon>Bacteria</taxon>
        <taxon>Pseudomonadati</taxon>
        <taxon>Pseudomonadota</taxon>
        <taxon>Alphaproteobacteria</taxon>
        <taxon>Acetobacterales</taxon>
        <taxon>Acetobacteraceae</taxon>
        <taxon>Endosaccharibacter</taxon>
    </lineage>
</organism>
<dbReference type="RefSeq" id="WP_422864819.1">
    <property type="nucleotide sequence ID" value="NZ_JAMSKV010000011.1"/>
</dbReference>
<proteinExistence type="predicted"/>
<accession>A0ABT1WBY8</accession>
<comment type="caution">
    <text evidence="2">The sequence shown here is derived from an EMBL/GenBank/DDBJ whole genome shotgun (WGS) entry which is preliminary data.</text>
</comment>
<reference evidence="2 3" key="1">
    <citation type="submission" date="2022-06" db="EMBL/GenBank/DDBJ databases">
        <title>Endosaccharibacter gen. nov., sp. nov., endophytic bacteria isolated from sugarcane.</title>
        <authorList>
            <person name="Pitiwittayakul N."/>
            <person name="Yukphan P."/>
            <person name="Charoenyingcharoen P."/>
            <person name="Tanasupawat S."/>
        </authorList>
    </citation>
    <scope>NUCLEOTIDE SEQUENCE [LARGE SCALE GENOMIC DNA]</scope>
    <source>
        <strain evidence="2 3">KSS8</strain>
    </source>
</reference>
<evidence type="ECO:0000313" key="2">
    <source>
        <dbReference type="EMBL" id="MCQ8279333.1"/>
    </source>
</evidence>
<evidence type="ECO:0000313" key="3">
    <source>
        <dbReference type="Proteomes" id="UP001524587"/>
    </source>
</evidence>
<keyword evidence="1" id="KW-1133">Transmembrane helix</keyword>